<dbReference type="GO" id="GO:0046872">
    <property type="term" value="F:metal ion binding"/>
    <property type="evidence" value="ECO:0007669"/>
    <property type="project" value="UniProtKB-KW"/>
</dbReference>
<comment type="caution">
    <text evidence="12">The sequence shown here is derived from an EMBL/GenBank/DDBJ whole genome shotgun (WGS) entry which is preliminary data.</text>
</comment>
<dbReference type="PANTHER" id="PTHR21281">
    <property type="entry name" value="CYTOCHROME B5 DOMAIN-CONTAINING PROTEIN 1"/>
    <property type="match status" value="1"/>
</dbReference>
<dbReference type="SMART" id="SM01117">
    <property type="entry name" value="Cyt-b5"/>
    <property type="match status" value="1"/>
</dbReference>
<feature type="region of interest" description="Disordered" evidence="10">
    <location>
        <begin position="1"/>
        <end position="58"/>
    </location>
</feature>
<evidence type="ECO:0000313" key="12">
    <source>
        <dbReference type="EMBL" id="ORY49276.1"/>
    </source>
</evidence>
<protein>
    <recommendedName>
        <fullName evidence="8">Cytochrome b5 domain-containing protein 1</fullName>
    </recommendedName>
</protein>
<evidence type="ECO:0000256" key="9">
    <source>
        <dbReference type="ARBA" id="ARBA00046139"/>
    </source>
</evidence>
<dbReference type="SUPFAM" id="SSF55856">
    <property type="entry name" value="Cytochrome b5-like heme/steroid binding domain"/>
    <property type="match status" value="1"/>
</dbReference>
<evidence type="ECO:0000256" key="7">
    <source>
        <dbReference type="ARBA" id="ARBA00023273"/>
    </source>
</evidence>
<evidence type="ECO:0000256" key="10">
    <source>
        <dbReference type="SAM" id="MobiDB-lite"/>
    </source>
</evidence>
<evidence type="ECO:0000256" key="1">
    <source>
        <dbReference type="ARBA" id="ARBA00004430"/>
    </source>
</evidence>
<feature type="compositionally biased region" description="Low complexity" evidence="10">
    <location>
        <begin position="42"/>
        <end position="52"/>
    </location>
</feature>
<evidence type="ECO:0000256" key="5">
    <source>
        <dbReference type="ARBA" id="ARBA00023004"/>
    </source>
</evidence>
<reference evidence="12 13" key="1">
    <citation type="submission" date="2016-08" db="EMBL/GenBank/DDBJ databases">
        <title>A Parts List for Fungal Cellulosomes Revealed by Comparative Genomics.</title>
        <authorList>
            <consortium name="DOE Joint Genome Institute"/>
            <person name="Haitjema C.H."/>
            <person name="Gilmore S.P."/>
            <person name="Henske J.K."/>
            <person name="Solomon K.V."/>
            <person name="De Groot R."/>
            <person name="Kuo A."/>
            <person name="Mondo S.J."/>
            <person name="Salamov A.A."/>
            <person name="Labutti K."/>
            <person name="Zhao Z."/>
            <person name="Chiniquy J."/>
            <person name="Barry K."/>
            <person name="Brewer H.M."/>
            <person name="Purvine S.O."/>
            <person name="Wright A.T."/>
            <person name="Boxma B."/>
            <person name="Van Alen T."/>
            <person name="Hackstein J.H."/>
            <person name="Baker S.E."/>
            <person name="Grigoriev I.V."/>
            <person name="O'Malley M.A."/>
        </authorList>
    </citation>
    <scope>NUCLEOTIDE SEQUENCE [LARGE SCALE GENOMIC DNA]</scope>
    <source>
        <strain evidence="12 13">G1</strain>
    </source>
</reference>
<keyword evidence="2" id="KW-0963">Cytoplasm</keyword>
<evidence type="ECO:0000256" key="6">
    <source>
        <dbReference type="ARBA" id="ARBA00023212"/>
    </source>
</evidence>
<feature type="domain" description="Cytochrome b5 heme-binding" evidence="11">
    <location>
        <begin position="65"/>
        <end position="131"/>
    </location>
</feature>
<dbReference type="Pfam" id="PF00173">
    <property type="entry name" value="Cyt-b5"/>
    <property type="match status" value="1"/>
</dbReference>
<evidence type="ECO:0000256" key="2">
    <source>
        <dbReference type="ARBA" id="ARBA00022490"/>
    </source>
</evidence>
<evidence type="ECO:0000256" key="3">
    <source>
        <dbReference type="ARBA" id="ARBA00022617"/>
    </source>
</evidence>
<dbReference type="EMBL" id="MCOG01000100">
    <property type="protein sequence ID" value="ORY49276.1"/>
    <property type="molecule type" value="Genomic_DNA"/>
</dbReference>
<sequence length="276" mass="32431">MSKFELPPELAEDGLEILTENVPKVSEQDIEDEKISDHEENNNNTDNNNNNNQKEEEKTEIEVDFPYFTPREVAQHNTYDDLWVSWLGYVYDLTPLALKYRGDILMNPIIKNAGKDISHWFDKDTRNIKMHMNSKLGCMVPYCPDGRFVHVSPPVPYANWRPMVEKPWWEDDQYCIGKISQKTRKIRIVNTLTKDEHIIEVCSEENLIAIQERYLKLNAHSKGYVWKRLGNLLDMTKTLEENNILDESQQFEMLGMDEEEYLPVIHIYFSDDLSIA</sequence>
<dbReference type="OrthoDB" id="260091at2759"/>
<evidence type="ECO:0000256" key="4">
    <source>
        <dbReference type="ARBA" id="ARBA00022723"/>
    </source>
</evidence>
<dbReference type="InterPro" id="IPR036400">
    <property type="entry name" value="Cyt_B5-like_heme/steroid_sf"/>
</dbReference>
<accession>A0A1Y2CQQ4</accession>
<proteinExistence type="predicted"/>
<dbReference type="AlphaFoldDB" id="A0A1Y2CQQ4"/>
<keyword evidence="4" id="KW-0479">Metal-binding</keyword>
<dbReference type="InterPro" id="IPR052320">
    <property type="entry name" value="Cytochrome_b5_domain"/>
</dbReference>
<dbReference type="GO" id="GO:0005930">
    <property type="term" value="C:axoneme"/>
    <property type="evidence" value="ECO:0007669"/>
    <property type="project" value="UniProtKB-SubCell"/>
</dbReference>
<keyword evidence="3" id="KW-0349">Heme</keyword>
<evidence type="ECO:0000259" key="11">
    <source>
        <dbReference type="PROSITE" id="PS50255"/>
    </source>
</evidence>
<evidence type="ECO:0000256" key="8">
    <source>
        <dbReference type="ARBA" id="ARBA00040649"/>
    </source>
</evidence>
<dbReference type="Proteomes" id="UP000193920">
    <property type="component" value="Unassembled WGS sequence"/>
</dbReference>
<organism evidence="12 13">
    <name type="scientific">Neocallimastix californiae</name>
    <dbReference type="NCBI Taxonomy" id="1754190"/>
    <lineage>
        <taxon>Eukaryota</taxon>
        <taxon>Fungi</taxon>
        <taxon>Fungi incertae sedis</taxon>
        <taxon>Chytridiomycota</taxon>
        <taxon>Chytridiomycota incertae sedis</taxon>
        <taxon>Neocallimastigomycetes</taxon>
        <taxon>Neocallimastigales</taxon>
        <taxon>Neocallimastigaceae</taxon>
        <taxon>Neocallimastix</taxon>
    </lineage>
</organism>
<keyword evidence="6" id="KW-0206">Cytoskeleton</keyword>
<gene>
    <name evidence="12" type="ORF">LY90DRAFT_457110</name>
</gene>
<comment type="function">
    <text evidence="9">Radial spoke stalk protein that binds heme under oxidizing conditions. Required for the coordinated beating of multiple cilia maybe by functioning in a redox signaling pathway.</text>
</comment>
<keyword evidence="7" id="KW-0966">Cell projection</keyword>
<name>A0A1Y2CQQ4_9FUNG</name>
<keyword evidence="13" id="KW-1185">Reference proteome</keyword>
<dbReference type="PANTHER" id="PTHR21281:SF0">
    <property type="entry name" value="CYTOCHROME B5 DOMAIN-CONTAINING PROTEIN 1"/>
    <property type="match status" value="1"/>
</dbReference>
<dbReference type="PROSITE" id="PS50255">
    <property type="entry name" value="CYTOCHROME_B5_2"/>
    <property type="match status" value="1"/>
</dbReference>
<dbReference type="InterPro" id="IPR001199">
    <property type="entry name" value="Cyt_B5-like_heme/steroid-bd"/>
</dbReference>
<evidence type="ECO:0000313" key="13">
    <source>
        <dbReference type="Proteomes" id="UP000193920"/>
    </source>
</evidence>
<dbReference type="Gene3D" id="3.10.120.10">
    <property type="entry name" value="Cytochrome b5-like heme/steroid binding domain"/>
    <property type="match status" value="1"/>
</dbReference>
<keyword evidence="5" id="KW-0408">Iron</keyword>
<dbReference type="STRING" id="1754190.A0A1Y2CQQ4"/>
<comment type="subcellular location">
    <subcellularLocation>
        <location evidence="1">Cytoplasm</location>
        <location evidence="1">Cytoskeleton</location>
        <location evidence="1">Cilium axoneme</location>
    </subcellularLocation>
</comment>